<dbReference type="InterPro" id="IPR057253">
    <property type="entry name" value="CoiA-like_N"/>
</dbReference>
<sequence>MIMSTQFAIDNTKRILHISEVERGLGCDCYCLVCNERMVAKKGPERDHHFAHESNKQECITNHETLLHKFAKRVIKESGGLAVPEHTGMPLPYWFLFDRVEEEMRIGTIRHGSVIPDLIGYNGNASILIEVAYSSFADDAKIQKLEVLGLRALEINLRCYDPENFVVEAAKEAILNNLSTKKWLFAPTEKQRSYTEEKLVIKGIWVFLRYLPWGDLAIRVGAFNPEVNAIVKDIAKRYWGRWNPTYKNWIIPNRWIEQARNDVLAVADAA</sequence>
<gene>
    <name evidence="2" type="ORF">DM484_07300</name>
</gene>
<dbReference type="Proteomes" id="UP000249396">
    <property type="component" value="Unassembled WGS sequence"/>
</dbReference>
<organism evidence="2 3">
    <name type="scientific">Candidatus Methylumidiphilus alinenensis</name>
    <dbReference type="NCBI Taxonomy" id="2202197"/>
    <lineage>
        <taxon>Bacteria</taxon>
        <taxon>Pseudomonadati</taxon>
        <taxon>Pseudomonadota</taxon>
        <taxon>Gammaproteobacteria</taxon>
        <taxon>Methylococcales</taxon>
        <taxon>Candidatus Methylumidiphilus</taxon>
    </lineage>
</organism>
<evidence type="ECO:0000259" key="1">
    <source>
        <dbReference type="Pfam" id="PF25164"/>
    </source>
</evidence>
<protein>
    <recommendedName>
        <fullName evidence="1">Competence protein CoiA-like N-terminal domain-containing protein</fullName>
    </recommendedName>
</protein>
<comment type="caution">
    <text evidence="2">The sequence shown here is derived from an EMBL/GenBank/DDBJ whole genome shotgun (WGS) entry which is preliminary data.</text>
</comment>
<dbReference type="EMBL" id="QJPH01000243">
    <property type="protein sequence ID" value="PZN81961.1"/>
    <property type="molecule type" value="Genomic_DNA"/>
</dbReference>
<dbReference type="Pfam" id="PF25164">
    <property type="entry name" value="CoiA_N"/>
    <property type="match status" value="1"/>
</dbReference>
<feature type="domain" description="Competence protein CoiA-like N-terminal" evidence="1">
    <location>
        <begin position="29"/>
        <end position="57"/>
    </location>
</feature>
<reference evidence="2 3" key="1">
    <citation type="journal article" date="2018" name="Aquat. Microb. Ecol.">
        <title>Gammaproteobacterial methanotrophs dominate.</title>
        <authorList>
            <person name="Rissanen A.J."/>
            <person name="Saarenheimo J."/>
            <person name="Tiirola M."/>
            <person name="Peura S."/>
            <person name="Aalto S.L."/>
            <person name="Karvinen A."/>
            <person name="Nykanen H."/>
        </authorList>
    </citation>
    <scope>NUCLEOTIDE SEQUENCE [LARGE SCALE GENOMIC DNA]</scope>
    <source>
        <strain evidence="2">AMbin10</strain>
    </source>
</reference>
<evidence type="ECO:0000313" key="2">
    <source>
        <dbReference type="EMBL" id="PZN81961.1"/>
    </source>
</evidence>
<proteinExistence type="predicted"/>
<evidence type="ECO:0000313" key="3">
    <source>
        <dbReference type="Proteomes" id="UP000249396"/>
    </source>
</evidence>
<accession>A0A2W4RD29</accession>
<dbReference type="AlphaFoldDB" id="A0A2W4RD29"/>
<name>A0A2W4RD29_9GAMM</name>